<keyword evidence="7" id="KW-0798">TonB box</keyword>
<gene>
    <name evidence="12" type="ORF">METZ01_LOCUS61352</name>
</gene>
<organism evidence="12">
    <name type="scientific">marine metagenome</name>
    <dbReference type="NCBI Taxonomy" id="408172"/>
    <lineage>
        <taxon>unclassified sequences</taxon>
        <taxon>metagenomes</taxon>
        <taxon>ecological metagenomes</taxon>
    </lineage>
</organism>
<evidence type="ECO:0000256" key="3">
    <source>
        <dbReference type="ARBA" id="ARBA00022496"/>
    </source>
</evidence>
<evidence type="ECO:0000256" key="8">
    <source>
        <dbReference type="ARBA" id="ARBA00023136"/>
    </source>
</evidence>
<dbReference type="PANTHER" id="PTHR32552">
    <property type="entry name" value="FERRICHROME IRON RECEPTOR-RELATED"/>
    <property type="match status" value="1"/>
</dbReference>
<evidence type="ECO:0000256" key="2">
    <source>
        <dbReference type="ARBA" id="ARBA00022448"/>
    </source>
</evidence>
<evidence type="ECO:0000256" key="7">
    <source>
        <dbReference type="ARBA" id="ARBA00023077"/>
    </source>
</evidence>
<dbReference type="InterPro" id="IPR039426">
    <property type="entry name" value="TonB-dep_rcpt-like"/>
</dbReference>
<keyword evidence="4" id="KW-0812">Transmembrane</keyword>
<evidence type="ECO:0000256" key="1">
    <source>
        <dbReference type="ARBA" id="ARBA00004571"/>
    </source>
</evidence>
<name>A0A381SYV1_9ZZZZ</name>
<dbReference type="InterPro" id="IPR012910">
    <property type="entry name" value="Plug_dom"/>
</dbReference>
<dbReference type="Gene3D" id="2.40.170.20">
    <property type="entry name" value="TonB-dependent receptor, beta-barrel domain"/>
    <property type="match status" value="1"/>
</dbReference>
<evidence type="ECO:0000256" key="4">
    <source>
        <dbReference type="ARBA" id="ARBA00022692"/>
    </source>
</evidence>
<feature type="domain" description="TonB-dependent receptor plug" evidence="11">
    <location>
        <begin position="49"/>
        <end position="156"/>
    </location>
</feature>
<dbReference type="InterPro" id="IPR000531">
    <property type="entry name" value="Beta-barrel_TonB"/>
</dbReference>
<evidence type="ECO:0000259" key="11">
    <source>
        <dbReference type="Pfam" id="PF07715"/>
    </source>
</evidence>
<dbReference type="PROSITE" id="PS52016">
    <property type="entry name" value="TONB_DEPENDENT_REC_3"/>
    <property type="match status" value="1"/>
</dbReference>
<dbReference type="SUPFAM" id="SSF56935">
    <property type="entry name" value="Porins"/>
    <property type="match status" value="1"/>
</dbReference>
<dbReference type="GO" id="GO:0009279">
    <property type="term" value="C:cell outer membrane"/>
    <property type="evidence" value="ECO:0007669"/>
    <property type="project" value="UniProtKB-SubCell"/>
</dbReference>
<keyword evidence="8" id="KW-0472">Membrane</keyword>
<keyword evidence="9" id="KW-0998">Cell outer membrane</keyword>
<dbReference type="Pfam" id="PF00593">
    <property type="entry name" value="TonB_dep_Rec_b-barrel"/>
    <property type="match status" value="1"/>
</dbReference>
<feature type="domain" description="TonB-dependent receptor-like beta-barrel" evidence="10">
    <location>
        <begin position="286"/>
        <end position="736"/>
    </location>
</feature>
<proteinExistence type="predicted"/>
<keyword evidence="3" id="KW-0410">Iron transport</keyword>
<dbReference type="Pfam" id="PF07715">
    <property type="entry name" value="Plug"/>
    <property type="match status" value="1"/>
</dbReference>
<keyword evidence="6" id="KW-0406">Ion transport</keyword>
<comment type="subcellular location">
    <subcellularLocation>
        <location evidence="1">Cell outer membrane</location>
        <topology evidence="1">Multi-pass membrane protein</topology>
    </subcellularLocation>
</comment>
<dbReference type="InterPro" id="IPR036942">
    <property type="entry name" value="Beta-barrel_TonB_sf"/>
</dbReference>
<evidence type="ECO:0000313" key="12">
    <source>
        <dbReference type="EMBL" id="SVA08498.1"/>
    </source>
</evidence>
<sequence length="788" mass="86701">MLNKKITIYSLALAFILSLFSTEYAYAQRTISASIEEIVVTAQKREENLQDVPSSVSAMDANTLEKTFARDLMDVAGVSPNLIIDPILGNGTAAISIRGIQMNDVEKSFDPAVAVYQDGIYLATATAALLNTWDAERIEVLRGPQGTMFGRNTVGGLVHVIRSKPTGELGGKINLTAAEDEQKDVKATINFPAILNGTLATKVSAIKLDGGAYFYNKTRESDEGDVDVTSYSISALWNPTDDLEIQITYDDIDDQSDVRPVSCFTQPGELFGLFQNIAAECGNASNLGFHRTVFQNTKQTSSVEIEAVTINVEYDINENNKLVVVYGTREMEETSLQEFDAASGELFRVSRPQFEEQESLEVRWEGSYLWGKTTLGAYFWDSEYDAWQTTYFFGGFNDSPRTLHSTENTAFFGQIDYDVSDKLTLTLGGRWIDEEKDICQMFTTQTAAGETAVFNWWQDNDPRSIAKSWGACPSYADATAQNAYTDPVSGESKVLTGTESWDDFTPKVGVTYDLDNGMVYASYTEGYRSGGWNGRATGANNIGAYDPETVESIEIGFKTTWADNTLQINGAVFSVDYTDKQEDVVLPGTDGAVTLTIVQNAAAVSIDGFELETVWIPTEGLTLSANLGILDANYDSYSVLDGVGNTVDKSVLALRRAPETTLAVAALYEHALSNGNYLVTSLNYRWKDDYCISANNYGIEKHYSSNPGCNKSFGLLAGSINYETENWRVSFYGKNLTDEDYILHFLDVAAGYSATSASDPTPVYGAGLWSFGTVNRPRHFGIEFEYKF</sequence>
<evidence type="ECO:0000256" key="9">
    <source>
        <dbReference type="ARBA" id="ARBA00023237"/>
    </source>
</evidence>
<evidence type="ECO:0008006" key="13">
    <source>
        <dbReference type="Google" id="ProtNLM"/>
    </source>
</evidence>
<dbReference type="AlphaFoldDB" id="A0A381SYV1"/>
<dbReference type="EMBL" id="UINC01003695">
    <property type="protein sequence ID" value="SVA08498.1"/>
    <property type="molecule type" value="Genomic_DNA"/>
</dbReference>
<keyword evidence="2" id="KW-0813">Transport</keyword>
<keyword evidence="5" id="KW-0408">Iron</keyword>
<evidence type="ECO:0000256" key="5">
    <source>
        <dbReference type="ARBA" id="ARBA00023004"/>
    </source>
</evidence>
<dbReference type="PANTHER" id="PTHR32552:SF81">
    <property type="entry name" value="TONB-DEPENDENT OUTER MEMBRANE RECEPTOR"/>
    <property type="match status" value="1"/>
</dbReference>
<accession>A0A381SYV1</accession>
<evidence type="ECO:0000256" key="6">
    <source>
        <dbReference type="ARBA" id="ARBA00023065"/>
    </source>
</evidence>
<protein>
    <recommendedName>
        <fullName evidence="13">TonB-dependent receptor plug domain-containing protein</fullName>
    </recommendedName>
</protein>
<evidence type="ECO:0000259" key="10">
    <source>
        <dbReference type="Pfam" id="PF00593"/>
    </source>
</evidence>
<reference evidence="12" key="1">
    <citation type="submission" date="2018-05" db="EMBL/GenBank/DDBJ databases">
        <authorList>
            <person name="Lanie J.A."/>
            <person name="Ng W.-L."/>
            <person name="Kazmierczak K.M."/>
            <person name="Andrzejewski T.M."/>
            <person name="Davidsen T.M."/>
            <person name="Wayne K.J."/>
            <person name="Tettelin H."/>
            <person name="Glass J.I."/>
            <person name="Rusch D."/>
            <person name="Podicherti R."/>
            <person name="Tsui H.-C.T."/>
            <person name="Winkler M.E."/>
        </authorList>
    </citation>
    <scope>NUCLEOTIDE SEQUENCE</scope>
</reference>
<dbReference type="GO" id="GO:0006826">
    <property type="term" value="P:iron ion transport"/>
    <property type="evidence" value="ECO:0007669"/>
    <property type="project" value="UniProtKB-KW"/>
</dbReference>